<sequence>MKRIIITVLAFVFVGNAYSQIVKEEKLAEVVVTAVNYKYVNQVGTKDAALPVKMLERKVANFDLKNSDIYNDEYDYYTVSFYIPDGKIVAAYDKDGKIIRTIERFKDINLPQEVRKALVKRFPGWEVEKDVYKVTYGEKKGAKKTYKIKLKNGDKKLRVKSDAEGNFL</sequence>
<keyword evidence="2" id="KW-1185">Reference proteome</keyword>
<accession>A0A6M0CJX2</accession>
<dbReference type="Proteomes" id="UP000474296">
    <property type="component" value="Unassembled WGS sequence"/>
</dbReference>
<keyword evidence="1" id="KW-0548">Nucleotidyltransferase</keyword>
<name>A0A6M0CJX2_9FLAO</name>
<organism evidence="1 2">
    <name type="scientific">Spongiivirga citrea</name>
    <dbReference type="NCBI Taxonomy" id="1481457"/>
    <lineage>
        <taxon>Bacteria</taxon>
        <taxon>Pseudomonadati</taxon>
        <taxon>Bacteroidota</taxon>
        <taxon>Flavobacteriia</taxon>
        <taxon>Flavobacteriales</taxon>
        <taxon>Flavobacteriaceae</taxon>
        <taxon>Spongiivirga</taxon>
    </lineage>
</organism>
<evidence type="ECO:0000313" key="2">
    <source>
        <dbReference type="Proteomes" id="UP000474296"/>
    </source>
</evidence>
<dbReference type="SUPFAM" id="SSF160574">
    <property type="entry name" value="BT0923-like"/>
    <property type="match status" value="1"/>
</dbReference>
<dbReference type="Gene3D" id="3.10.450.360">
    <property type="match status" value="1"/>
</dbReference>
<dbReference type="EMBL" id="JAABOQ010000001">
    <property type="protein sequence ID" value="NER15727.1"/>
    <property type="molecule type" value="Genomic_DNA"/>
</dbReference>
<dbReference type="AlphaFoldDB" id="A0A6M0CJX2"/>
<gene>
    <name evidence="1" type="ORF">GWK10_00805</name>
</gene>
<dbReference type="GO" id="GO:0016779">
    <property type="term" value="F:nucleotidyltransferase activity"/>
    <property type="evidence" value="ECO:0007669"/>
    <property type="project" value="UniProtKB-KW"/>
</dbReference>
<dbReference type="RefSeq" id="WP_164028998.1">
    <property type="nucleotide sequence ID" value="NZ_JAABOQ010000001.1"/>
</dbReference>
<comment type="caution">
    <text evidence="1">The sequence shown here is derived from an EMBL/GenBank/DDBJ whole genome shotgun (WGS) entry which is preliminary data.</text>
</comment>
<evidence type="ECO:0000313" key="1">
    <source>
        <dbReference type="EMBL" id="NER15727.1"/>
    </source>
</evidence>
<reference evidence="1 2" key="1">
    <citation type="submission" date="2020-01" db="EMBL/GenBank/DDBJ databases">
        <title>Spongiivirga citrea KCTC 32990T.</title>
        <authorList>
            <person name="Wang G."/>
        </authorList>
    </citation>
    <scope>NUCLEOTIDE SEQUENCE [LARGE SCALE GENOMIC DNA]</scope>
    <source>
        <strain evidence="1 2">KCTC 32990</strain>
    </source>
</reference>
<keyword evidence="1" id="KW-0808">Transferase</keyword>
<protein>
    <submittedName>
        <fullName evidence="1">Nicotinate-nucleotide adenylyltransferase</fullName>
    </submittedName>
</protein>
<proteinExistence type="predicted"/>